<proteinExistence type="predicted"/>
<sequence length="156" mass="17648">MSAKTVTIYGRAKRDEQFLIKTENYDIRISKNKNHPDLDAPSPLEYVLAGYAGCINAVGTLVAKEQKIEYKSLQVDVSGDIDVDKFYGRETTERAGFSKLKATIKLEADISKKQLENWLKTVESRCPVYDNLVNPTPIESGFSKCIRYSECNLKMK</sequence>
<dbReference type="InterPro" id="IPR015946">
    <property type="entry name" value="KH_dom-like_a/b"/>
</dbReference>
<dbReference type="Pfam" id="PF02566">
    <property type="entry name" value="OsmC"/>
    <property type="match status" value="1"/>
</dbReference>
<gene>
    <name evidence="1" type="ORF">GOQ30_07830</name>
</gene>
<dbReference type="PANTHER" id="PTHR35368">
    <property type="entry name" value="HYDROPEROXIDE REDUCTASE"/>
    <property type="match status" value="1"/>
</dbReference>
<name>A0A6I4IHA6_9FLAO</name>
<evidence type="ECO:0000313" key="1">
    <source>
        <dbReference type="EMBL" id="MVO09075.1"/>
    </source>
</evidence>
<accession>A0A6I4IHA6</accession>
<dbReference type="AlphaFoldDB" id="A0A6I4IHA6"/>
<evidence type="ECO:0000313" key="2">
    <source>
        <dbReference type="Proteomes" id="UP000431264"/>
    </source>
</evidence>
<dbReference type="Proteomes" id="UP000431264">
    <property type="component" value="Unassembled WGS sequence"/>
</dbReference>
<dbReference type="SUPFAM" id="SSF82784">
    <property type="entry name" value="OsmC-like"/>
    <property type="match status" value="1"/>
</dbReference>
<dbReference type="EMBL" id="WQLW01000004">
    <property type="protein sequence ID" value="MVO09075.1"/>
    <property type="molecule type" value="Genomic_DNA"/>
</dbReference>
<comment type="caution">
    <text evidence="1">The sequence shown here is derived from an EMBL/GenBank/DDBJ whole genome shotgun (WGS) entry which is preliminary data.</text>
</comment>
<dbReference type="Gene3D" id="3.30.300.20">
    <property type="match status" value="1"/>
</dbReference>
<dbReference type="InterPro" id="IPR003718">
    <property type="entry name" value="OsmC/Ohr_fam"/>
</dbReference>
<protein>
    <submittedName>
        <fullName evidence="1">OsmC family peroxiredoxin</fullName>
    </submittedName>
</protein>
<dbReference type="PANTHER" id="PTHR35368:SF1">
    <property type="entry name" value="HYDROPEROXIDE REDUCTASE"/>
    <property type="match status" value="1"/>
</dbReference>
<dbReference type="InterPro" id="IPR036102">
    <property type="entry name" value="OsmC/Ohrsf"/>
</dbReference>
<dbReference type="OrthoDB" id="9791538at2"/>
<dbReference type="InterPro" id="IPR052924">
    <property type="entry name" value="OsmC/Ohr_hydroprdx_reductase"/>
</dbReference>
<reference evidence="2" key="1">
    <citation type="submission" date="2019-05" db="EMBL/GenBank/DDBJ databases">
        <title>Flavobacterium profundi sp. nov., isolated from a deep-sea seamount.</title>
        <authorList>
            <person name="Zhang D.-C."/>
        </authorList>
    </citation>
    <scope>NUCLEOTIDE SEQUENCE [LARGE SCALE GENOMIC DNA]</scope>
    <source>
        <strain evidence="2">TP390</strain>
    </source>
</reference>
<organism evidence="1 2">
    <name type="scientific">Flavobacterium profundi</name>
    <dbReference type="NCBI Taxonomy" id="1774945"/>
    <lineage>
        <taxon>Bacteria</taxon>
        <taxon>Pseudomonadati</taxon>
        <taxon>Bacteroidota</taxon>
        <taxon>Flavobacteriia</taxon>
        <taxon>Flavobacteriales</taxon>
        <taxon>Flavobacteriaceae</taxon>
        <taxon>Flavobacterium</taxon>
    </lineage>
</organism>
<dbReference type="RefSeq" id="WP_140997456.1">
    <property type="nucleotide sequence ID" value="NZ_VDCZ01000004.1"/>
</dbReference>
<keyword evidence="2" id="KW-1185">Reference proteome</keyword>